<evidence type="ECO:0000313" key="5">
    <source>
        <dbReference type="Proteomes" id="UP001497472"/>
    </source>
</evidence>
<dbReference type="PANTHER" id="PTHR12048">
    <property type="entry name" value="CCAAT-BINDING FACTOR-RELATED"/>
    <property type="match status" value="1"/>
</dbReference>
<comment type="caution">
    <text evidence="4">The sequence shown here is derived from an EMBL/GenBank/DDBJ whole genome shotgun (WGS) entry which is preliminary data.</text>
</comment>
<feature type="compositionally biased region" description="Polar residues" evidence="2">
    <location>
        <begin position="450"/>
        <end position="467"/>
    </location>
</feature>
<accession>A0AAV1JKB1</accession>
<dbReference type="AlphaFoldDB" id="A0AAV1JKB1"/>
<feature type="region of interest" description="Disordered" evidence="2">
    <location>
        <begin position="30"/>
        <end position="74"/>
    </location>
</feature>
<feature type="domain" description="CCAAT-binding factor" evidence="3">
    <location>
        <begin position="2"/>
        <end position="189"/>
    </location>
</feature>
<gene>
    <name evidence="4" type="ORF">LNINA_LOCUS8650</name>
</gene>
<dbReference type="Pfam" id="PF03914">
    <property type="entry name" value="CBF"/>
    <property type="match status" value="1"/>
</dbReference>
<name>A0AAV1JKB1_9NEOP</name>
<evidence type="ECO:0000259" key="3">
    <source>
        <dbReference type="Pfam" id="PF03914"/>
    </source>
</evidence>
<dbReference type="InterPro" id="IPR005612">
    <property type="entry name" value="CCAAT-binding_factor"/>
</dbReference>
<sequence>MLFLISQVLKDAKKKDAIKLVWTKKELDEVEKKENDTETGFIEENAEAEESQISITEENRDVTNKEREEEKDSKKVDLLIGDKKDLLIDDEEEAYVDLKIDDEGNIKPKKRAASAVSGWYHAKVKTEEVSEDKEMETKKQLKKTINMQKVILEYNPFARNPAYCGASCSAYFELLPLTTHFHPTVKLFAQRLINNQIIQYSGDPLKDFSGIRFLDRFVFKNPKKPTEKPQENELKKVKGSHPKFAIRKNYTPKGLRSIPVNSASYLNEDVSKIPVDEQFLYDFLKKRRTEADSDDDSDNDSVTSEDFNQYLDKMTGTKAQESDEEELDYLSEMQASLQQKPKKGEDMSEEELEGDDEDDDVGGEDDELPIDDDDSDGELNISGDEDEPALSGEENEWQLDNSDEDDDVIDVPGKKSAKGKKLKIKGGDSLGSLFASAEEFSTLLEETAANKKQGSSQAVSNTDNASVKQLAWEEKRDRWIKGYNKNILGKKSNKKRFNKKSVNGAADNNRGKRKAGRIDGAGGKKKKTR</sequence>
<dbReference type="GO" id="GO:0005634">
    <property type="term" value="C:nucleus"/>
    <property type="evidence" value="ECO:0007669"/>
    <property type="project" value="TreeGrafter"/>
</dbReference>
<keyword evidence="5" id="KW-1185">Reference proteome</keyword>
<dbReference type="InterPro" id="IPR040155">
    <property type="entry name" value="CEBPZ/Mak21-like"/>
</dbReference>
<organism evidence="4 5">
    <name type="scientific">Leptosia nina</name>
    <dbReference type="NCBI Taxonomy" id="320188"/>
    <lineage>
        <taxon>Eukaryota</taxon>
        <taxon>Metazoa</taxon>
        <taxon>Ecdysozoa</taxon>
        <taxon>Arthropoda</taxon>
        <taxon>Hexapoda</taxon>
        <taxon>Insecta</taxon>
        <taxon>Pterygota</taxon>
        <taxon>Neoptera</taxon>
        <taxon>Endopterygota</taxon>
        <taxon>Lepidoptera</taxon>
        <taxon>Glossata</taxon>
        <taxon>Ditrysia</taxon>
        <taxon>Papilionoidea</taxon>
        <taxon>Pieridae</taxon>
        <taxon>Pierinae</taxon>
        <taxon>Leptosia</taxon>
    </lineage>
</organism>
<proteinExistence type="inferred from homology"/>
<feature type="region of interest" description="Disordered" evidence="2">
    <location>
        <begin position="450"/>
        <end position="471"/>
    </location>
</feature>
<dbReference type="EMBL" id="CAVLEF010000011">
    <property type="protein sequence ID" value="CAK1549340.1"/>
    <property type="molecule type" value="Genomic_DNA"/>
</dbReference>
<feature type="compositionally biased region" description="Basic residues" evidence="2">
    <location>
        <begin position="415"/>
        <end position="424"/>
    </location>
</feature>
<feature type="region of interest" description="Disordered" evidence="2">
    <location>
        <begin position="289"/>
        <end position="428"/>
    </location>
</feature>
<feature type="region of interest" description="Disordered" evidence="2">
    <location>
        <begin position="484"/>
        <end position="529"/>
    </location>
</feature>
<evidence type="ECO:0000313" key="4">
    <source>
        <dbReference type="EMBL" id="CAK1549340.1"/>
    </source>
</evidence>
<dbReference type="PANTHER" id="PTHR12048:SF0">
    <property type="entry name" value="CCAAT_ENHANCER-BINDING PROTEIN ZETA"/>
    <property type="match status" value="1"/>
</dbReference>
<reference evidence="4 5" key="1">
    <citation type="submission" date="2023-11" db="EMBL/GenBank/DDBJ databases">
        <authorList>
            <person name="Okamura Y."/>
        </authorList>
    </citation>
    <scope>NUCLEOTIDE SEQUENCE [LARGE SCALE GENOMIC DNA]</scope>
</reference>
<feature type="compositionally biased region" description="Basic and acidic residues" evidence="2">
    <location>
        <begin position="57"/>
        <end position="74"/>
    </location>
</feature>
<evidence type="ECO:0000256" key="2">
    <source>
        <dbReference type="SAM" id="MobiDB-lite"/>
    </source>
</evidence>
<evidence type="ECO:0000256" key="1">
    <source>
        <dbReference type="ARBA" id="ARBA00007797"/>
    </source>
</evidence>
<comment type="similarity">
    <text evidence="1">Belongs to the CBF/MAK21 family.</text>
</comment>
<feature type="compositionally biased region" description="Acidic residues" evidence="2">
    <location>
        <begin position="347"/>
        <end position="409"/>
    </location>
</feature>
<dbReference type="Proteomes" id="UP001497472">
    <property type="component" value="Unassembled WGS sequence"/>
</dbReference>
<protein>
    <recommendedName>
        <fullName evidence="3">CCAAT-binding factor domain-containing protein</fullName>
    </recommendedName>
</protein>